<evidence type="ECO:0000256" key="4">
    <source>
        <dbReference type="ARBA" id="ARBA00022454"/>
    </source>
</evidence>
<dbReference type="Gene3D" id="2.40.50.140">
    <property type="entry name" value="Nucleic acid-binding proteins"/>
    <property type="match status" value="1"/>
</dbReference>
<dbReference type="PANTHER" id="PTHR13989">
    <property type="entry name" value="REPLICATION PROTEIN A-RELATED"/>
    <property type="match status" value="1"/>
</dbReference>
<dbReference type="InterPro" id="IPR012340">
    <property type="entry name" value="NA-bd_OB-fold"/>
</dbReference>
<reference evidence="10 11" key="1">
    <citation type="submission" date="2016-07" db="EMBL/GenBank/DDBJ databases">
        <title>Pervasive Adenine N6-methylation of Active Genes in Fungi.</title>
        <authorList>
            <consortium name="DOE Joint Genome Institute"/>
            <person name="Mondo S.J."/>
            <person name="Dannebaum R.O."/>
            <person name="Kuo R.C."/>
            <person name="Labutti K."/>
            <person name="Haridas S."/>
            <person name="Kuo A."/>
            <person name="Salamov A."/>
            <person name="Ahrendt S.R."/>
            <person name="Lipzen A."/>
            <person name="Sullivan W."/>
            <person name="Andreopoulos W.B."/>
            <person name="Clum A."/>
            <person name="Lindquist E."/>
            <person name="Daum C."/>
            <person name="Ramamoorthy G.K."/>
            <person name="Gryganskyi A."/>
            <person name="Culley D."/>
            <person name="Magnuson J.K."/>
            <person name="James T.Y."/>
            <person name="O'Malley M.A."/>
            <person name="Stajich J.E."/>
            <person name="Spatafora J.W."/>
            <person name="Visel A."/>
            <person name="Grigoriev I.V."/>
        </authorList>
    </citation>
    <scope>NUCLEOTIDE SEQUENCE [LARGE SCALE GENOMIC DNA]</scope>
    <source>
        <strain evidence="10 11">NRRL 3301</strain>
    </source>
</reference>
<evidence type="ECO:0000256" key="6">
    <source>
        <dbReference type="ARBA" id="ARBA00023125"/>
    </source>
</evidence>
<name>A0A1X2GKV1_9FUNG</name>
<dbReference type="Pfam" id="PF10451">
    <property type="entry name" value="Stn1"/>
    <property type="match status" value="1"/>
</dbReference>
<gene>
    <name evidence="10" type="ORF">DM01DRAFT_1407210</name>
</gene>
<dbReference type="EMBL" id="MCGT01000012">
    <property type="protein sequence ID" value="ORX55203.1"/>
    <property type="molecule type" value="Genomic_DNA"/>
</dbReference>
<comment type="caution">
    <text evidence="10">The sequence shown here is derived from an EMBL/GenBank/DDBJ whole genome shotgun (WGS) entry which is preliminary data.</text>
</comment>
<accession>A0A1X2GKV1</accession>
<sequence length="340" mass="38687">MNCPDLFGIDGLFHTPVTVFIKDVIRHMNPMPDHPDVYQFLGHIIRQCDIHGIIVAVDQTHSVITYTVDDGTGMIICCRWKNSMNSEKAFTLGTSVRVVGRVSHFRSKKQIVIDSIGESWDPNEEVTHMLQAMVWKKRLYRHDFVVPDIITENLEYIKKDLEQTRSDVDAIGPGEKPELEDTKEGYQQAILQYVSNTYGQQQFTSTDLLVATELEEIAQRVLAKDLDGTRNGQIQSLLVESLNTLCNSGDIVSSKNDYGAYCYQLMDQVRMEKEVLSIIQDTVNNESSLVYGGVPSHYIQAMVIQRGFVVNEKRFKGCLEKMVRDGTLYLSSKFEYKIPD</sequence>
<evidence type="ECO:0000256" key="2">
    <source>
        <dbReference type="ARBA" id="ARBA00004574"/>
    </source>
</evidence>
<feature type="domain" description="CST complex subunit Stn1 N-terminal" evidence="9">
    <location>
        <begin position="36"/>
        <end position="163"/>
    </location>
</feature>
<dbReference type="GO" id="GO:0005634">
    <property type="term" value="C:nucleus"/>
    <property type="evidence" value="ECO:0007669"/>
    <property type="project" value="UniProtKB-SubCell"/>
</dbReference>
<dbReference type="SUPFAM" id="SSF50249">
    <property type="entry name" value="Nucleic acid-binding proteins"/>
    <property type="match status" value="1"/>
</dbReference>
<evidence type="ECO:0000313" key="11">
    <source>
        <dbReference type="Proteomes" id="UP000242146"/>
    </source>
</evidence>
<evidence type="ECO:0000256" key="7">
    <source>
        <dbReference type="ARBA" id="ARBA00023242"/>
    </source>
</evidence>
<dbReference type="InterPro" id="IPR018856">
    <property type="entry name" value="Stn1_N"/>
</dbReference>
<organism evidence="10 11">
    <name type="scientific">Hesseltinella vesiculosa</name>
    <dbReference type="NCBI Taxonomy" id="101127"/>
    <lineage>
        <taxon>Eukaryota</taxon>
        <taxon>Fungi</taxon>
        <taxon>Fungi incertae sedis</taxon>
        <taxon>Mucoromycota</taxon>
        <taxon>Mucoromycotina</taxon>
        <taxon>Mucoromycetes</taxon>
        <taxon>Mucorales</taxon>
        <taxon>Cunninghamellaceae</taxon>
        <taxon>Hesseltinella</taxon>
    </lineage>
</organism>
<proteinExistence type="predicted"/>
<evidence type="ECO:0000256" key="1">
    <source>
        <dbReference type="ARBA" id="ARBA00004123"/>
    </source>
</evidence>
<protein>
    <recommendedName>
        <fullName evidence="3">CST complex subunit STN1</fullName>
    </recommendedName>
    <alternativeName>
        <fullName evidence="8">Suppressor of cdc thirteen homolog</fullName>
    </alternativeName>
</protein>
<evidence type="ECO:0000259" key="9">
    <source>
        <dbReference type="Pfam" id="PF10451"/>
    </source>
</evidence>
<evidence type="ECO:0000313" key="10">
    <source>
        <dbReference type="EMBL" id="ORX55203.1"/>
    </source>
</evidence>
<dbReference type="GO" id="GO:0003677">
    <property type="term" value="F:DNA binding"/>
    <property type="evidence" value="ECO:0007669"/>
    <property type="project" value="UniProtKB-KW"/>
</dbReference>
<keyword evidence="6" id="KW-0238">DNA-binding</keyword>
<dbReference type="STRING" id="101127.A0A1X2GKV1"/>
<dbReference type="Proteomes" id="UP000242146">
    <property type="component" value="Unassembled WGS sequence"/>
</dbReference>
<comment type="subcellular location">
    <subcellularLocation>
        <location evidence="2">Chromosome</location>
        <location evidence="2">Telomere</location>
    </subcellularLocation>
    <subcellularLocation>
        <location evidence="1">Nucleus</location>
    </subcellularLocation>
</comment>
<evidence type="ECO:0000256" key="5">
    <source>
        <dbReference type="ARBA" id="ARBA00022895"/>
    </source>
</evidence>
<evidence type="ECO:0000256" key="8">
    <source>
        <dbReference type="ARBA" id="ARBA00030039"/>
    </source>
</evidence>
<dbReference type="GO" id="GO:0000781">
    <property type="term" value="C:chromosome, telomeric region"/>
    <property type="evidence" value="ECO:0007669"/>
    <property type="project" value="UniProtKB-SubCell"/>
</dbReference>
<keyword evidence="5" id="KW-0779">Telomere</keyword>
<keyword evidence="4" id="KW-0158">Chromosome</keyword>
<dbReference type="InterPro" id="IPR040260">
    <property type="entry name" value="RFA2-like"/>
</dbReference>
<dbReference type="OrthoDB" id="77828at2759"/>
<dbReference type="PANTHER" id="PTHR13989:SF33">
    <property type="entry name" value="CST COMPLEX SUBUNIT STN1"/>
    <property type="match status" value="1"/>
</dbReference>
<evidence type="ECO:0000256" key="3">
    <source>
        <dbReference type="ARBA" id="ARBA00017411"/>
    </source>
</evidence>
<keyword evidence="11" id="KW-1185">Reference proteome</keyword>
<keyword evidence="7" id="KW-0539">Nucleus</keyword>
<dbReference type="AlphaFoldDB" id="A0A1X2GKV1"/>